<organism evidence="1 2">
    <name type="scientific">Dreissena polymorpha</name>
    <name type="common">Zebra mussel</name>
    <name type="synonym">Mytilus polymorpha</name>
    <dbReference type="NCBI Taxonomy" id="45954"/>
    <lineage>
        <taxon>Eukaryota</taxon>
        <taxon>Metazoa</taxon>
        <taxon>Spiralia</taxon>
        <taxon>Lophotrochozoa</taxon>
        <taxon>Mollusca</taxon>
        <taxon>Bivalvia</taxon>
        <taxon>Autobranchia</taxon>
        <taxon>Heteroconchia</taxon>
        <taxon>Euheterodonta</taxon>
        <taxon>Imparidentia</taxon>
        <taxon>Neoheterodontei</taxon>
        <taxon>Myida</taxon>
        <taxon>Dreissenoidea</taxon>
        <taxon>Dreissenidae</taxon>
        <taxon>Dreissena</taxon>
    </lineage>
</organism>
<name>A0A9D4FC23_DREPO</name>
<reference evidence="1" key="1">
    <citation type="journal article" date="2019" name="bioRxiv">
        <title>The Genome of the Zebra Mussel, Dreissena polymorpha: A Resource for Invasive Species Research.</title>
        <authorList>
            <person name="McCartney M.A."/>
            <person name="Auch B."/>
            <person name="Kono T."/>
            <person name="Mallez S."/>
            <person name="Zhang Y."/>
            <person name="Obille A."/>
            <person name="Becker A."/>
            <person name="Abrahante J.E."/>
            <person name="Garbe J."/>
            <person name="Badalamenti J.P."/>
            <person name="Herman A."/>
            <person name="Mangelson H."/>
            <person name="Liachko I."/>
            <person name="Sullivan S."/>
            <person name="Sone E.D."/>
            <person name="Koren S."/>
            <person name="Silverstein K.A.T."/>
            <person name="Beckman K.B."/>
            <person name="Gohl D.M."/>
        </authorList>
    </citation>
    <scope>NUCLEOTIDE SEQUENCE</scope>
    <source>
        <strain evidence="1">Duluth1</strain>
        <tissue evidence="1">Whole animal</tissue>
    </source>
</reference>
<comment type="caution">
    <text evidence="1">The sequence shown here is derived from an EMBL/GenBank/DDBJ whole genome shotgun (WGS) entry which is preliminary data.</text>
</comment>
<gene>
    <name evidence="1" type="ORF">DPMN_147333</name>
</gene>
<dbReference type="EMBL" id="JAIWYP010000007">
    <property type="protein sequence ID" value="KAH3793811.1"/>
    <property type="molecule type" value="Genomic_DNA"/>
</dbReference>
<sequence>MMTEGPRIILRLPKIRQAIIAHPEPLRLYSGRKIEMEMLRLITMNRVTLSMDEDTDVIMQALLRRHQKILREVRMKMIM</sequence>
<protein>
    <submittedName>
        <fullName evidence="1">Uncharacterized protein</fullName>
    </submittedName>
</protein>
<proteinExistence type="predicted"/>
<evidence type="ECO:0000313" key="1">
    <source>
        <dbReference type="EMBL" id="KAH3793811.1"/>
    </source>
</evidence>
<evidence type="ECO:0000313" key="2">
    <source>
        <dbReference type="Proteomes" id="UP000828390"/>
    </source>
</evidence>
<dbReference type="Proteomes" id="UP000828390">
    <property type="component" value="Unassembled WGS sequence"/>
</dbReference>
<reference evidence="1" key="2">
    <citation type="submission" date="2020-11" db="EMBL/GenBank/DDBJ databases">
        <authorList>
            <person name="McCartney M.A."/>
            <person name="Auch B."/>
            <person name="Kono T."/>
            <person name="Mallez S."/>
            <person name="Becker A."/>
            <person name="Gohl D.M."/>
            <person name="Silverstein K.A.T."/>
            <person name="Koren S."/>
            <person name="Bechman K.B."/>
            <person name="Herman A."/>
            <person name="Abrahante J.E."/>
            <person name="Garbe J."/>
        </authorList>
    </citation>
    <scope>NUCLEOTIDE SEQUENCE</scope>
    <source>
        <strain evidence="1">Duluth1</strain>
        <tissue evidence="1">Whole animal</tissue>
    </source>
</reference>
<accession>A0A9D4FC23</accession>
<keyword evidence="2" id="KW-1185">Reference proteome</keyword>
<dbReference type="AlphaFoldDB" id="A0A9D4FC23"/>